<evidence type="ECO:0000256" key="1">
    <source>
        <dbReference type="SAM" id="Phobius"/>
    </source>
</evidence>
<name>A0A6V8SHH7_9CLOT</name>
<keyword evidence="3" id="KW-1185">Reference proteome</keyword>
<protein>
    <submittedName>
        <fullName evidence="2">Uncharacterized protein</fullName>
    </submittedName>
</protein>
<proteinExistence type="predicted"/>
<feature type="transmembrane region" description="Helical" evidence="1">
    <location>
        <begin position="130"/>
        <end position="150"/>
    </location>
</feature>
<dbReference type="EMBL" id="BLZR01000001">
    <property type="protein sequence ID" value="GFP76251.1"/>
    <property type="molecule type" value="Genomic_DNA"/>
</dbReference>
<keyword evidence="1" id="KW-1133">Transmembrane helix</keyword>
<dbReference type="AlphaFoldDB" id="A0A6V8SHH7"/>
<evidence type="ECO:0000313" key="2">
    <source>
        <dbReference type="EMBL" id="GFP76251.1"/>
    </source>
</evidence>
<dbReference type="SUPFAM" id="SSF58100">
    <property type="entry name" value="Bacterial hemolysins"/>
    <property type="match status" value="1"/>
</dbReference>
<reference evidence="2 3" key="1">
    <citation type="submission" date="2020-07" db="EMBL/GenBank/DDBJ databases">
        <title>A new beta-1,3-glucan-decomposing anaerobic bacterium isolated from anoxic soil subjected to biological soil disinfestation.</title>
        <authorList>
            <person name="Ueki A."/>
            <person name="Tonouchi A."/>
        </authorList>
    </citation>
    <scope>NUCLEOTIDE SEQUENCE [LARGE SCALE GENOMIC DNA]</scope>
    <source>
        <strain evidence="2 3">TW1</strain>
    </source>
</reference>
<evidence type="ECO:0000313" key="3">
    <source>
        <dbReference type="Proteomes" id="UP000580568"/>
    </source>
</evidence>
<accession>A0A6V8SHH7</accession>
<comment type="caution">
    <text evidence="2">The sequence shown here is derived from an EMBL/GenBank/DDBJ whole genome shotgun (WGS) entry which is preliminary data.</text>
</comment>
<keyword evidence="1" id="KW-0472">Membrane</keyword>
<gene>
    <name evidence="2" type="ORF">bsdtw1_02352</name>
</gene>
<sequence>MPLPFIIAGLAVAATGIVGHAAQEVANDYEAELNSINRSMEKMKEETNVRIIRSKDNFESRINTLSVQRQRIYNTTLTKFSEVFSQLKNVEFEKDTTVQTDITKFRQNILEFNDNSSYKSELWSKTSTSVVTSLLFGVAGGGIMFAGGFIKSMKLSYKIDEAKAERSKLRAACETAEKKCLQIDSLTQYCKTAYDTISSLKMLTDLSVKQVTKIIDEAGTDYKTYSLEQRQKIRMGCNFAMALNDIANTEIFDNQGNINPQFKKYIDGVQELKQQGA</sequence>
<organism evidence="2 3">
    <name type="scientific">Clostridium fungisolvens</name>
    <dbReference type="NCBI Taxonomy" id="1604897"/>
    <lineage>
        <taxon>Bacteria</taxon>
        <taxon>Bacillati</taxon>
        <taxon>Bacillota</taxon>
        <taxon>Clostridia</taxon>
        <taxon>Eubacteriales</taxon>
        <taxon>Clostridiaceae</taxon>
        <taxon>Clostridium</taxon>
    </lineage>
</organism>
<dbReference type="RefSeq" id="WP_183277693.1">
    <property type="nucleotide sequence ID" value="NZ_BLZR01000001.1"/>
</dbReference>
<keyword evidence="1" id="KW-0812">Transmembrane</keyword>
<dbReference type="Proteomes" id="UP000580568">
    <property type="component" value="Unassembled WGS sequence"/>
</dbReference>